<name>A0A5N5SRS1_9CRUS</name>
<evidence type="ECO:0000313" key="6">
    <source>
        <dbReference type="Proteomes" id="UP000326759"/>
    </source>
</evidence>
<dbReference type="AlphaFoldDB" id="A0A5N5SRS1"/>
<keyword evidence="3" id="KW-1133">Transmembrane helix</keyword>
<dbReference type="Pfam" id="PF01145">
    <property type="entry name" value="Band_7"/>
    <property type="match status" value="1"/>
</dbReference>
<dbReference type="SMART" id="SM00244">
    <property type="entry name" value="PHB"/>
    <property type="match status" value="1"/>
</dbReference>
<reference evidence="5 6" key="1">
    <citation type="journal article" date="2019" name="PLoS Biol.">
        <title>Sex chromosomes control vertical transmission of feminizing Wolbachia symbionts in an isopod.</title>
        <authorList>
            <person name="Becking T."/>
            <person name="Chebbi M.A."/>
            <person name="Giraud I."/>
            <person name="Moumen B."/>
            <person name="Laverre T."/>
            <person name="Caubet Y."/>
            <person name="Peccoud J."/>
            <person name="Gilbert C."/>
            <person name="Cordaux R."/>
        </authorList>
    </citation>
    <scope>NUCLEOTIDE SEQUENCE [LARGE SCALE GENOMIC DNA]</scope>
    <source>
        <strain evidence="5">ANa2</strain>
        <tissue evidence="5">Whole body excluding digestive tract and cuticle</tissue>
    </source>
</reference>
<comment type="caution">
    <text evidence="5">The sequence shown here is derived from an EMBL/GenBank/DDBJ whole genome shotgun (WGS) entry which is preliminary data.</text>
</comment>
<dbReference type="InterPro" id="IPR001107">
    <property type="entry name" value="Band_7"/>
</dbReference>
<dbReference type="InterPro" id="IPR043202">
    <property type="entry name" value="Band-7_stomatin-like"/>
</dbReference>
<evidence type="ECO:0000256" key="2">
    <source>
        <dbReference type="SAM" id="MobiDB-lite"/>
    </source>
</evidence>
<evidence type="ECO:0000256" key="3">
    <source>
        <dbReference type="SAM" id="Phobius"/>
    </source>
</evidence>
<evidence type="ECO:0000313" key="5">
    <source>
        <dbReference type="EMBL" id="KAB7496863.1"/>
    </source>
</evidence>
<organism evidence="5 6">
    <name type="scientific">Armadillidium nasatum</name>
    <dbReference type="NCBI Taxonomy" id="96803"/>
    <lineage>
        <taxon>Eukaryota</taxon>
        <taxon>Metazoa</taxon>
        <taxon>Ecdysozoa</taxon>
        <taxon>Arthropoda</taxon>
        <taxon>Crustacea</taxon>
        <taxon>Multicrustacea</taxon>
        <taxon>Malacostraca</taxon>
        <taxon>Eumalacostraca</taxon>
        <taxon>Peracarida</taxon>
        <taxon>Isopoda</taxon>
        <taxon>Oniscidea</taxon>
        <taxon>Crinocheta</taxon>
        <taxon>Armadillidiidae</taxon>
        <taxon>Armadillidium</taxon>
    </lineage>
</organism>
<evidence type="ECO:0000259" key="4">
    <source>
        <dbReference type="SMART" id="SM00244"/>
    </source>
</evidence>
<dbReference type="PANTHER" id="PTHR10264">
    <property type="entry name" value="BAND 7 PROTEIN-RELATED"/>
    <property type="match status" value="1"/>
</dbReference>
<dbReference type="Proteomes" id="UP000326759">
    <property type="component" value="Unassembled WGS sequence"/>
</dbReference>
<gene>
    <name evidence="5" type="primary">STOML1_1</name>
    <name evidence="5" type="ORF">Anas_06526</name>
</gene>
<sequence>MVSYAKYSLVPTEDPKDKAESKSLPSGAFDYSSAFNYKSAFEYNSNNPAHYKSAFDYGYGPKKTESLGIEKERKKKREGFSLMDCITALVTGISYFIIGITFPCTLWFCIKRLKQWERLIVFRIGRLRGVLGPGIVFVVPWIDRYTRVDMRTKAFSVPPQQLITVDNGIIEMGCEVKYRVSDVQQLTTSVITPQHGLRSFGKTVMLNVLTKHTVREMERDRLQIASEILKELNTRVANWGIEIGQVDFALSSSGSSGSPVAAGPDGFFGAGGKPGMVASGILEGGMATIPPVVSKGSSSLLDFSTLAKISGLSGFQGFSITGMEKKKARPEAAGNHDKMNTDLIQLLDDTNSKSNNSLYSKQRPKDKEGIYLCVKLTQLFFFV</sequence>
<protein>
    <submittedName>
        <fullName evidence="5">Stomatin-like protein 1</fullName>
    </submittedName>
</protein>
<evidence type="ECO:0000256" key="1">
    <source>
        <dbReference type="ARBA" id="ARBA00008164"/>
    </source>
</evidence>
<feature type="domain" description="Band 7" evidence="4">
    <location>
        <begin position="108"/>
        <end position="262"/>
    </location>
</feature>
<dbReference type="SUPFAM" id="SSF117892">
    <property type="entry name" value="Band 7/SPFH domain"/>
    <property type="match status" value="1"/>
</dbReference>
<keyword evidence="3" id="KW-0472">Membrane</keyword>
<feature type="region of interest" description="Disordered" evidence="2">
    <location>
        <begin position="1"/>
        <end position="23"/>
    </location>
</feature>
<dbReference type="OrthoDB" id="2105077at2759"/>
<dbReference type="GO" id="GO:0005886">
    <property type="term" value="C:plasma membrane"/>
    <property type="evidence" value="ECO:0007669"/>
    <property type="project" value="InterPro"/>
</dbReference>
<keyword evidence="3" id="KW-0812">Transmembrane</keyword>
<dbReference type="EMBL" id="SEYY01020959">
    <property type="protein sequence ID" value="KAB7496863.1"/>
    <property type="molecule type" value="Genomic_DNA"/>
</dbReference>
<keyword evidence="6" id="KW-1185">Reference proteome</keyword>
<dbReference type="PRINTS" id="PR00721">
    <property type="entry name" value="STOMATIN"/>
</dbReference>
<accession>A0A5N5SRS1</accession>
<proteinExistence type="inferred from homology"/>
<dbReference type="InterPro" id="IPR001972">
    <property type="entry name" value="Stomatin_HflK_fam"/>
</dbReference>
<dbReference type="Gene3D" id="3.30.479.30">
    <property type="entry name" value="Band 7 domain"/>
    <property type="match status" value="1"/>
</dbReference>
<feature type="transmembrane region" description="Helical" evidence="3">
    <location>
        <begin position="81"/>
        <end position="108"/>
    </location>
</feature>
<dbReference type="InterPro" id="IPR036013">
    <property type="entry name" value="Band_7/SPFH_dom_sf"/>
</dbReference>
<dbReference type="PANTHER" id="PTHR10264:SF130">
    <property type="entry name" value="STOMATIN-LIKE PROTEIN 1"/>
    <property type="match status" value="1"/>
</dbReference>
<feature type="transmembrane region" description="Helical" evidence="3">
    <location>
        <begin position="120"/>
        <end position="142"/>
    </location>
</feature>
<comment type="similarity">
    <text evidence="1">Belongs to the band 7/mec-2 family.</text>
</comment>